<dbReference type="InterPro" id="IPR022893">
    <property type="entry name" value="Shikimate_DH_fam"/>
</dbReference>
<gene>
    <name evidence="5" type="ORF">FDP22_11930</name>
</gene>
<dbReference type="Gene3D" id="3.40.50.10860">
    <property type="entry name" value="Leucine Dehydrogenase, chain A, domain 1"/>
    <property type="match status" value="1"/>
</dbReference>
<evidence type="ECO:0000313" key="5">
    <source>
        <dbReference type="EMBL" id="QDL92425.1"/>
    </source>
</evidence>
<keyword evidence="3" id="KW-0028">Amino-acid biosynthesis</keyword>
<dbReference type="InterPro" id="IPR036291">
    <property type="entry name" value="NAD(P)-bd_dom_sf"/>
</dbReference>
<dbReference type="RefSeq" id="WP_138573243.1">
    <property type="nucleotide sequence ID" value="NZ_CP040818.1"/>
</dbReference>
<evidence type="ECO:0000259" key="4">
    <source>
        <dbReference type="Pfam" id="PF08501"/>
    </source>
</evidence>
<dbReference type="OrthoDB" id="9792692at2"/>
<comment type="pathway">
    <text evidence="1">Metabolic intermediate biosynthesis; chorismate biosynthesis; chorismate from D-erythrose 4-phosphate and phosphoenolpyruvate: step 4/7.</text>
</comment>
<dbReference type="InterPro" id="IPR013708">
    <property type="entry name" value="Shikimate_DH-bd_N"/>
</dbReference>
<evidence type="ECO:0000256" key="1">
    <source>
        <dbReference type="ARBA" id="ARBA00004871"/>
    </source>
</evidence>
<dbReference type="GO" id="GO:0009073">
    <property type="term" value="P:aromatic amino acid family biosynthetic process"/>
    <property type="evidence" value="ECO:0007669"/>
    <property type="project" value="UniProtKB-KW"/>
</dbReference>
<dbReference type="GO" id="GO:0005829">
    <property type="term" value="C:cytosol"/>
    <property type="evidence" value="ECO:0007669"/>
    <property type="project" value="TreeGrafter"/>
</dbReference>
<evidence type="ECO:0000256" key="2">
    <source>
        <dbReference type="ARBA" id="ARBA00023002"/>
    </source>
</evidence>
<dbReference type="GO" id="GO:0019632">
    <property type="term" value="P:shikimate metabolic process"/>
    <property type="evidence" value="ECO:0007669"/>
    <property type="project" value="TreeGrafter"/>
</dbReference>
<organism evidence="5 6">
    <name type="scientific">Paroceanicella profunda</name>
    <dbReference type="NCBI Taxonomy" id="2579971"/>
    <lineage>
        <taxon>Bacteria</taxon>
        <taxon>Pseudomonadati</taxon>
        <taxon>Pseudomonadota</taxon>
        <taxon>Alphaproteobacteria</taxon>
        <taxon>Rhodobacterales</taxon>
        <taxon>Paracoccaceae</taxon>
        <taxon>Paroceanicella</taxon>
    </lineage>
</organism>
<dbReference type="KEGG" id="ppru:FDP22_11930"/>
<protein>
    <submittedName>
        <fullName evidence="5">Shikimate dehydrogenase</fullName>
    </submittedName>
</protein>
<dbReference type="EMBL" id="CP040818">
    <property type="protein sequence ID" value="QDL92425.1"/>
    <property type="molecule type" value="Genomic_DNA"/>
</dbReference>
<evidence type="ECO:0000313" key="6">
    <source>
        <dbReference type="Proteomes" id="UP000305888"/>
    </source>
</evidence>
<dbReference type="AlphaFoldDB" id="A0A5B8FVG1"/>
<accession>A0A5B8FVG1</accession>
<dbReference type="SUPFAM" id="SSF53223">
    <property type="entry name" value="Aminoacid dehydrogenase-like, N-terminal domain"/>
    <property type="match status" value="1"/>
</dbReference>
<dbReference type="CDD" id="cd01065">
    <property type="entry name" value="NAD_bind_Shikimate_DH"/>
    <property type="match status" value="1"/>
</dbReference>
<evidence type="ECO:0000256" key="3">
    <source>
        <dbReference type="ARBA" id="ARBA00023141"/>
    </source>
</evidence>
<feature type="domain" description="Shikimate dehydrogenase substrate binding N-terminal" evidence="4">
    <location>
        <begin position="9"/>
        <end position="93"/>
    </location>
</feature>
<dbReference type="PANTHER" id="PTHR21089">
    <property type="entry name" value="SHIKIMATE DEHYDROGENASE"/>
    <property type="match status" value="1"/>
</dbReference>
<proteinExistence type="predicted"/>
<dbReference type="GO" id="GO:0050661">
    <property type="term" value="F:NADP binding"/>
    <property type="evidence" value="ECO:0007669"/>
    <property type="project" value="TreeGrafter"/>
</dbReference>
<keyword evidence="3" id="KW-0057">Aromatic amino acid biosynthesis</keyword>
<reference evidence="5 6" key="1">
    <citation type="submission" date="2019-06" db="EMBL/GenBank/DDBJ databases">
        <title>Genome sequence of Rhodobacteraceae bacterium D4M1.</title>
        <authorList>
            <person name="Cao J."/>
        </authorList>
    </citation>
    <scope>NUCLEOTIDE SEQUENCE [LARGE SCALE GENOMIC DNA]</scope>
    <source>
        <strain evidence="5 6">D4M1</strain>
    </source>
</reference>
<dbReference type="GO" id="GO:0004764">
    <property type="term" value="F:shikimate 3-dehydrogenase (NADP+) activity"/>
    <property type="evidence" value="ECO:0007669"/>
    <property type="project" value="InterPro"/>
</dbReference>
<dbReference type="PANTHER" id="PTHR21089:SF1">
    <property type="entry name" value="BIFUNCTIONAL 3-DEHYDROQUINATE DEHYDRATASE_SHIKIMATE DEHYDROGENASE, CHLOROPLASTIC"/>
    <property type="match status" value="1"/>
</dbReference>
<dbReference type="SUPFAM" id="SSF51735">
    <property type="entry name" value="NAD(P)-binding Rossmann-fold domains"/>
    <property type="match status" value="1"/>
</dbReference>
<dbReference type="Gene3D" id="3.40.50.720">
    <property type="entry name" value="NAD(P)-binding Rossmann-like Domain"/>
    <property type="match status" value="1"/>
</dbReference>
<dbReference type="InterPro" id="IPR046346">
    <property type="entry name" value="Aminoacid_DH-like_N_sf"/>
</dbReference>
<dbReference type="GO" id="GO:0009423">
    <property type="term" value="P:chorismate biosynthetic process"/>
    <property type="evidence" value="ECO:0007669"/>
    <property type="project" value="TreeGrafter"/>
</dbReference>
<sequence>MSDTLKLGLIGDNIAASSAPRLHELAGRIMGRETRYLRLVPREMALSMPEIVAQVRAEGYGGLNITYPYKEKVLELLDVPDPRVARIGAVNTVSFTPEGPKGYNTDFTGFIAGFRAALGARAPGPVCMIGAGGVGKAVAFGLIELGLTRLCIVERDLPKAEALAGALRAAAPGLEVVVTGNAAEGSAGAAGLVNCTPVGMVGYGGTPLERPLMKGAEWVFDAVYTPLVTPFLADAEAEGLAIMSGYELFFYQGLHAVEIFHGRPVDEAALRAALKEG</sequence>
<keyword evidence="2" id="KW-0560">Oxidoreductase</keyword>
<dbReference type="Pfam" id="PF08501">
    <property type="entry name" value="Shikimate_dh_N"/>
    <property type="match status" value="1"/>
</dbReference>
<name>A0A5B8FVG1_9RHOB</name>
<dbReference type="Proteomes" id="UP000305888">
    <property type="component" value="Chromosome"/>
</dbReference>
<keyword evidence="6" id="KW-1185">Reference proteome</keyword>